<dbReference type="SUPFAM" id="SSF52047">
    <property type="entry name" value="RNI-like"/>
    <property type="match status" value="1"/>
</dbReference>
<evidence type="ECO:0000313" key="1">
    <source>
        <dbReference type="EMBL" id="KTB27892.1"/>
    </source>
</evidence>
<proteinExistence type="predicted"/>
<protein>
    <submittedName>
        <fullName evidence="1">Uncharacterized protein</fullName>
    </submittedName>
</protein>
<gene>
    <name evidence="1" type="ORF">WG66_19531</name>
</gene>
<evidence type="ECO:0000313" key="2">
    <source>
        <dbReference type="Proteomes" id="UP000054988"/>
    </source>
</evidence>
<dbReference type="Gene3D" id="3.80.10.10">
    <property type="entry name" value="Ribonuclease Inhibitor"/>
    <property type="match status" value="1"/>
</dbReference>
<reference evidence="1 2" key="1">
    <citation type="submission" date="2015-12" db="EMBL/GenBank/DDBJ databases">
        <title>Draft genome sequence of Moniliophthora roreri, the causal agent of frosty pod rot of cacao.</title>
        <authorList>
            <person name="Aime M.C."/>
            <person name="Diaz-Valderrama J.R."/>
            <person name="Kijpornyongpan T."/>
            <person name="Phillips-Mora W."/>
        </authorList>
    </citation>
    <scope>NUCLEOTIDE SEQUENCE [LARGE SCALE GENOMIC DNA]</scope>
    <source>
        <strain evidence="1 2">MCA 2952</strain>
    </source>
</reference>
<name>A0A0W0EUX1_MONRR</name>
<dbReference type="Proteomes" id="UP000054988">
    <property type="component" value="Unassembled WGS sequence"/>
</dbReference>
<dbReference type="AlphaFoldDB" id="A0A0W0EUX1"/>
<comment type="caution">
    <text evidence="1">The sequence shown here is derived from an EMBL/GenBank/DDBJ whole genome shotgun (WGS) entry which is preliminary data.</text>
</comment>
<sequence>MADQSIKSSSDNTPQIDNGDLEAVRESLVQSIDSLLNTNEAPSLDAQISSMRCCLSESEREVLAIEAEIQRTRQYLEQLEAKRQGIHDYIAKQKLVLNPARRIPSEVLYQIFKEYHITPNDWWANPTFCDSLSVRSMHWVLSRVCSQWRTVAFSLASALWSQLHVKLPTGLDGPTMLLGAHIQHSRSNPLSVFIKGAFPSSAPKRHPILTTLFQNAYRLEELRMSMRIDDIQEAFSFFKPLIPSLRILVINHSTSIQRDGTLTDSSNPWVVDSFQSAPQLCSVALIHIYLPHRVLLPWNNLVRLRLVVAGGFWRISHLFGILRSTGNLQHLMVGYHFAHEPELAASSIITLPSLKTWSIWWITQNTSDQDIHQGGNQLLENLVLPRLQKFYDSISRHGSMDFSRISSLIERSGSLVKTLSCMISETDELLLSSSIGRIGKNLTYLRLKKVGGNFTEAIVVALTCRTNSEVHLAPRLTELHLHGGMEFNATSFMVMVESRKSENGVAPLSHVALDCMGQRAPENLEAFDRFEGDDCFKGVKWSFKL</sequence>
<dbReference type="EMBL" id="LATX01002515">
    <property type="protein sequence ID" value="KTB27892.1"/>
    <property type="molecule type" value="Genomic_DNA"/>
</dbReference>
<organism evidence="1 2">
    <name type="scientific">Moniliophthora roreri</name>
    <name type="common">Frosty pod rot fungus</name>
    <name type="synonym">Monilia roreri</name>
    <dbReference type="NCBI Taxonomy" id="221103"/>
    <lineage>
        <taxon>Eukaryota</taxon>
        <taxon>Fungi</taxon>
        <taxon>Dikarya</taxon>
        <taxon>Basidiomycota</taxon>
        <taxon>Agaricomycotina</taxon>
        <taxon>Agaricomycetes</taxon>
        <taxon>Agaricomycetidae</taxon>
        <taxon>Agaricales</taxon>
        <taxon>Marasmiineae</taxon>
        <taxon>Marasmiaceae</taxon>
        <taxon>Moniliophthora</taxon>
    </lineage>
</organism>
<accession>A0A0W0EUX1</accession>
<dbReference type="InterPro" id="IPR032675">
    <property type="entry name" value="LRR_dom_sf"/>
</dbReference>